<feature type="region of interest" description="Disordered" evidence="5">
    <location>
        <begin position="60"/>
        <end position="88"/>
    </location>
</feature>
<name>A0A409YAA8_9AGAR</name>
<comment type="subcellular location">
    <subcellularLocation>
        <location evidence="1">Membrane</location>
        <topology evidence="1">Single-pass membrane protein</topology>
    </subcellularLocation>
</comment>
<dbReference type="AlphaFoldDB" id="A0A409YAA8"/>
<reference evidence="7 8" key="1">
    <citation type="journal article" date="2018" name="Evol. Lett.">
        <title>Horizontal gene cluster transfer increased hallucinogenic mushroom diversity.</title>
        <authorList>
            <person name="Reynolds H.T."/>
            <person name="Vijayakumar V."/>
            <person name="Gluck-Thaler E."/>
            <person name="Korotkin H.B."/>
            <person name="Matheny P.B."/>
            <person name="Slot J.C."/>
        </authorList>
    </citation>
    <scope>NUCLEOTIDE SEQUENCE [LARGE SCALE GENOMIC DNA]</scope>
    <source>
        <strain evidence="7 8">2629</strain>
    </source>
</reference>
<keyword evidence="3 6" id="KW-1133">Transmembrane helix</keyword>
<evidence type="ECO:0000256" key="5">
    <source>
        <dbReference type="SAM" id="MobiDB-lite"/>
    </source>
</evidence>
<dbReference type="Proteomes" id="UP000284842">
    <property type="component" value="Unassembled WGS sequence"/>
</dbReference>
<dbReference type="PANTHER" id="PTHR15549">
    <property type="entry name" value="PAIRED IMMUNOGLOBULIN-LIKE TYPE 2 RECEPTOR"/>
    <property type="match status" value="1"/>
</dbReference>
<proteinExistence type="predicted"/>
<evidence type="ECO:0000256" key="4">
    <source>
        <dbReference type="ARBA" id="ARBA00023136"/>
    </source>
</evidence>
<comment type="caution">
    <text evidence="7">The sequence shown here is derived from an EMBL/GenBank/DDBJ whole genome shotgun (WGS) entry which is preliminary data.</text>
</comment>
<evidence type="ECO:0000256" key="6">
    <source>
        <dbReference type="SAM" id="Phobius"/>
    </source>
</evidence>
<dbReference type="EMBL" id="NHTK01001341">
    <property type="protein sequence ID" value="PPQ99938.1"/>
    <property type="molecule type" value="Genomic_DNA"/>
</dbReference>
<keyword evidence="2 6" id="KW-0812">Transmembrane</keyword>
<sequence length="142" mass="15274">MRATIPTLDRVNNRTFVEDLLFRTPDLEPGHHRLEVTYSAEFDASTTNTRPLALKHLVIRNGPTTPTTVPSSSTPPPTPSTSSISAEKNTALSQGAKIGIGVGVSVGGLILLGMLAVLLLRRRKESTKPDVRLTFSSPTSEK</sequence>
<gene>
    <name evidence="7" type="ORF">CVT24_009573</name>
</gene>
<dbReference type="InterPro" id="IPR051694">
    <property type="entry name" value="Immunoregulatory_rcpt-like"/>
</dbReference>
<dbReference type="InParanoid" id="A0A409YAA8"/>
<feature type="transmembrane region" description="Helical" evidence="6">
    <location>
        <begin position="98"/>
        <end position="120"/>
    </location>
</feature>
<protein>
    <submittedName>
        <fullName evidence="7">Uncharacterized protein</fullName>
    </submittedName>
</protein>
<evidence type="ECO:0000256" key="1">
    <source>
        <dbReference type="ARBA" id="ARBA00004167"/>
    </source>
</evidence>
<feature type="compositionally biased region" description="Low complexity" evidence="5">
    <location>
        <begin position="63"/>
        <end position="72"/>
    </location>
</feature>
<dbReference type="PANTHER" id="PTHR15549:SF30">
    <property type="entry name" value="MID2 DOMAIN-CONTAINING PROTEIN"/>
    <property type="match status" value="1"/>
</dbReference>
<evidence type="ECO:0000256" key="3">
    <source>
        <dbReference type="ARBA" id="ARBA00022989"/>
    </source>
</evidence>
<evidence type="ECO:0000256" key="2">
    <source>
        <dbReference type="ARBA" id="ARBA00022692"/>
    </source>
</evidence>
<keyword evidence="8" id="KW-1185">Reference proteome</keyword>
<dbReference type="GO" id="GO:0016020">
    <property type="term" value="C:membrane"/>
    <property type="evidence" value="ECO:0007669"/>
    <property type="project" value="UniProtKB-SubCell"/>
</dbReference>
<evidence type="ECO:0000313" key="8">
    <source>
        <dbReference type="Proteomes" id="UP000284842"/>
    </source>
</evidence>
<dbReference type="OrthoDB" id="3052647at2759"/>
<dbReference type="GO" id="GO:0071944">
    <property type="term" value="C:cell periphery"/>
    <property type="evidence" value="ECO:0007669"/>
    <property type="project" value="UniProtKB-ARBA"/>
</dbReference>
<organism evidence="7 8">
    <name type="scientific">Panaeolus cyanescens</name>
    <dbReference type="NCBI Taxonomy" id="181874"/>
    <lineage>
        <taxon>Eukaryota</taxon>
        <taxon>Fungi</taxon>
        <taxon>Dikarya</taxon>
        <taxon>Basidiomycota</taxon>
        <taxon>Agaricomycotina</taxon>
        <taxon>Agaricomycetes</taxon>
        <taxon>Agaricomycetidae</taxon>
        <taxon>Agaricales</taxon>
        <taxon>Agaricineae</taxon>
        <taxon>Galeropsidaceae</taxon>
        <taxon>Panaeolus</taxon>
    </lineage>
</organism>
<evidence type="ECO:0000313" key="7">
    <source>
        <dbReference type="EMBL" id="PPQ99938.1"/>
    </source>
</evidence>
<accession>A0A409YAA8</accession>
<keyword evidence="4 6" id="KW-0472">Membrane</keyword>